<gene>
    <name evidence="9" type="ORF">LI90_2716</name>
    <name evidence="8" type="ORF">TH66_15540</name>
    <name evidence="10" type="ORF">TR74_17960</name>
</gene>
<keyword evidence="5 7" id="KW-0472">Membrane</keyword>
<evidence type="ECO:0000256" key="6">
    <source>
        <dbReference type="SAM" id="Coils"/>
    </source>
</evidence>
<reference evidence="12" key="1">
    <citation type="submission" date="2015-02" db="EMBL/GenBank/DDBJ databases">
        <title>Physiological reanalysis, assessment of diazotrophy, and genome sequences of multiple isolates of Streptomyces thermoautotrophicus.</title>
        <authorList>
            <person name="MacKellar D.C."/>
            <person name="Lieber L."/>
            <person name="Norman J."/>
            <person name="Bolger A."/>
            <person name="Tobin C."/>
            <person name="Murray J.W."/>
            <person name="Friesen M."/>
            <person name="Prell J."/>
        </authorList>
    </citation>
    <scope>NUCLEOTIDE SEQUENCE [LARGE SCALE GENOMIC DNA]</scope>
    <source>
        <strain evidence="12">UBT1</strain>
    </source>
</reference>
<organism evidence="9 11">
    <name type="scientific">Carbonactinospora thermoautotrophica</name>
    <dbReference type="NCBI Taxonomy" id="1469144"/>
    <lineage>
        <taxon>Bacteria</taxon>
        <taxon>Bacillati</taxon>
        <taxon>Actinomycetota</taxon>
        <taxon>Actinomycetes</taxon>
        <taxon>Kitasatosporales</taxon>
        <taxon>Carbonactinosporaceae</taxon>
        <taxon>Carbonactinospora</taxon>
    </lineage>
</organism>
<dbReference type="STRING" id="1469144.LI90_2716"/>
<reference evidence="11" key="3">
    <citation type="submission" date="2015-04" db="EMBL/GenBank/DDBJ databases">
        <title>Physiological reanalysis, assessment of diazotrophy, and genome sequences of multiple isolates of Streptomyces thermoautotrophicus.</title>
        <authorList>
            <person name="MacKellar D.C."/>
            <person name="Lieber L."/>
            <person name="Norman J."/>
            <person name="Bolger A."/>
            <person name="Tobin C."/>
            <person name="Murray J.W."/>
            <person name="Chang R."/>
            <person name="Ford T."/>
            <person name="Nguyen P.Q."/>
            <person name="Woodward J."/>
            <person name="Permingeat H."/>
            <person name="Joshi N.S."/>
            <person name="Silver P.A."/>
            <person name="Usadel B."/>
            <person name="Rutherford A.W."/>
            <person name="Friesen M."/>
            <person name="Prell J."/>
        </authorList>
    </citation>
    <scope>NUCLEOTIDE SEQUENCE [LARGE SCALE GENOMIC DNA]</scope>
    <source>
        <strain evidence="11">H1</strain>
    </source>
</reference>
<dbReference type="EMBL" id="LAXD01000001">
    <property type="protein sequence ID" value="KWX01684.1"/>
    <property type="molecule type" value="Genomic_DNA"/>
</dbReference>
<dbReference type="EMBL" id="JYIK01001041">
    <property type="protein sequence ID" value="KWX07688.1"/>
    <property type="molecule type" value="Genomic_DNA"/>
</dbReference>
<protein>
    <submittedName>
        <fullName evidence="8">Cytochrome C oxidase assembly protein</fullName>
    </submittedName>
    <submittedName>
        <fullName evidence="9">Membrane protein-like protein</fullName>
    </submittedName>
</protein>
<dbReference type="Proteomes" id="UP000070188">
    <property type="component" value="Unassembled WGS sequence"/>
</dbReference>
<evidence type="ECO:0000313" key="9">
    <source>
        <dbReference type="EMBL" id="KWX01684.1"/>
    </source>
</evidence>
<keyword evidence="11" id="KW-1185">Reference proteome</keyword>
<dbReference type="InterPro" id="IPR019108">
    <property type="entry name" value="Caa3_assmbl_CtaG-rel"/>
</dbReference>
<comment type="caution">
    <text evidence="9">The sequence shown here is derived from an EMBL/GenBank/DDBJ whole genome shotgun (WGS) entry which is preliminary data.</text>
</comment>
<reference evidence="8 13" key="2">
    <citation type="submission" date="2015-02" db="EMBL/GenBank/DDBJ databases">
        <title>Physiological reanalysis, assessment of diazotrophy, and genome sequences of multiple isolates of Streptomyces thermoautotrophicus.</title>
        <authorList>
            <person name="MacKellar D.C."/>
            <person name="Lieber L."/>
            <person name="Norman J."/>
            <person name="Bolger A."/>
            <person name="Tobin C."/>
            <person name="Murray J.W."/>
            <person name="Prell J."/>
        </authorList>
    </citation>
    <scope>NUCLEOTIDE SEQUENCE [LARGE SCALE GENOMIC DNA]</scope>
    <source>
        <strain evidence="8 13">UBT1</strain>
    </source>
</reference>
<dbReference type="EMBL" id="JYIJ01000018">
    <property type="protein sequence ID" value="KWX00264.1"/>
    <property type="molecule type" value="Genomic_DNA"/>
</dbReference>
<feature type="transmembrane region" description="Helical" evidence="7">
    <location>
        <begin position="262"/>
        <end position="288"/>
    </location>
</feature>
<evidence type="ECO:0000313" key="10">
    <source>
        <dbReference type="EMBL" id="KWX07688.1"/>
    </source>
</evidence>
<feature type="transmembrane region" description="Helical" evidence="7">
    <location>
        <begin position="72"/>
        <end position="94"/>
    </location>
</feature>
<evidence type="ECO:0000256" key="1">
    <source>
        <dbReference type="ARBA" id="ARBA00004651"/>
    </source>
</evidence>
<feature type="transmembrane region" description="Helical" evidence="7">
    <location>
        <begin position="217"/>
        <end position="242"/>
    </location>
</feature>
<evidence type="ECO:0000313" key="12">
    <source>
        <dbReference type="Proteomes" id="UP000070598"/>
    </source>
</evidence>
<feature type="coiled-coil region" evidence="6">
    <location>
        <begin position="288"/>
        <end position="315"/>
    </location>
</feature>
<dbReference type="RefSeq" id="WP_066888311.1">
    <property type="nucleotide sequence ID" value="NZ_JYIJ01000018.1"/>
</dbReference>
<feature type="transmembrane region" description="Helical" evidence="7">
    <location>
        <begin position="149"/>
        <end position="168"/>
    </location>
</feature>
<evidence type="ECO:0000313" key="8">
    <source>
        <dbReference type="EMBL" id="KWX00264.1"/>
    </source>
</evidence>
<evidence type="ECO:0000256" key="5">
    <source>
        <dbReference type="ARBA" id="ARBA00023136"/>
    </source>
</evidence>
<evidence type="ECO:0000256" key="4">
    <source>
        <dbReference type="ARBA" id="ARBA00022989"/>
    </source>
</evidence>
<feature type="transmembrane region" description="Helical" evidence="7">
    <location>
        <begin position="106"/>
        <end position="128"/>
    </location>
</feature>
<evidence type="ECO:0000256" key="7">
    <source>
        <dbReference type="SAM" id="Phobius"/>
    </source>
</evidence>
<accession>A0A132MV54</accession>
<keyword evidence="2" id="KW-1003">Cell membrane</keyword>
<keyword evidence="4 7" id="KW-1133">Transmembrane helix</keyword>
<feature type="transmembrane region" description="Helical" evidence="7">
    <location>
        <begin position="188"/>
        <end position="205"/>
    </location>
</feature>
<dbReference type="Proteomes" id="UP000070659">
    <property type="component" value="Unassembled WGS sequence"/>
</dbReference>
<evidence type="ECO:0000313" key="11">
    <source>
        <dbReference type="Proteomes" id="UP000070188"/>
    </source>
</evidence>
<sequence length="327" mass="36697">MSSNATDGTTGLVYLAHATPGDLPPPLTPERVLTGWVFEPLPWLFAVTVAAVYLYGVYRLRARGDQWSRWRTVSFVGLGLGSFIVATGSSLAAYDTVLLSVHMVQHMVLNMVVPIFLALGAPITLALRTLPRRPRGWLLSVLHSRLAKVLTFPVYAGVVFVINPFALYFTPLYEATLRNALLHDLNHIHFVLVGCLWFWPLLGLDPMPRQWAYPIRLLAVFATLPFHAWMGVAIMSAHRLIAEDWYLNLGREWGPSPLEDQRIAGGILWSWGDIVGVIIFMVLFAQWVRSSEREAQRIDRQLDRMEAAEAAARARAAQAHHIQDEKA</sequence>
<reference evidence="9" key="4">
    <citation type="submission" date="2015-04" db="EMBL/GenBank/DDBJ databases">
        <title>Physiological reanalysis, assessment of diazotrophy, and genome sequences of multiple isolates of Streptomyces thermoautotrophicus.</title>
        <authorList>
            <person name="MacKellar D.C."/>
            <person name="Lieber L."/>
            <person name="Norman J."/>
            <person name="Bolger A."/>
            <person name="Tobin C."/>
            <person name="Murray J.W."/>
            <person name="Woodward J."/>
            <person name="Friesen M."/>
            <person name="Prell J."/>
        </authorList>
    </citation>
    <scope>NUCLEOTIDE SEQUENCE [LARGE SCALE GENOMIC DNA]</scope>
    <source>
        <strain evidence="9">H1</strain>
    </source>
</reference>
<evidence type="ECO:0000256" key="3">
    <source>
        <dbReference type="ARBA" id="ARBA00022692"/>
    </source>
</evidence>
<dbReference type="GO" id="GO:0005886">
    <property type="term" value="C:plasma membrane"/>
    <property type="evidence" value="ECO:0007669"/>
    <property type="project" value="UniProtKB-SubCell"/>
</dbReference>
<dbReference type="AlphaFoldDB" id="A0A132MV54"/>
<dbReference type="PATRIC" id="fig|1469144.10.peg.2939"/>
<keyword evidence="3 7" id="KW-0812">Transmembrane</keyword>
<evidence type="ECO:0000313" key="13">
    <source>
        <dbReference type="Proteomes" id="UP000070659"/>
    </source>
</evidence>
<keyword evidence="6" id="KW-0175">Coiled coil</keyword>
<evidence type="ECO:0000256" key="2">
    <source>
        <dbReference type="ARBA" id="ARBA00022475"/>
    </source>
</evidence>
<proteinExistence type="predicted"/>
<dbReference type="Proteomes" id="UP000070598">
    <property type="component" value="Unassembled WGS sequence"/>
</dbReference>
<comment type="subcellular location">
    <subcellularLocation>
        <location evidence="1">Cell membrane</location>
        <topology evidence="1">Multi-pass membrane protein</topology>
    </subcellularLocation>
</comment>
<feature type="transmembrane region" description="Helical" evidence="7">
    <location>
        <begin position="41"/>
        <end position="60"/>
    </location>
</feature>
<dbReference type="Pfam" id="PF09678">
    <property type="entry name" value="Caa3_CtaG"/>
    <property type="match status" value="1"/>
</dbReference>
<name>A0A132MV54_9ACTN</name>